<organism evidence="2 3">
    <name type="scientific">Cardamine amara subsp. amara</name>
    <dbReference type="NCBI Taxonomy" id="228776"/>
    <lineage>
        <taxon>Eukaryota</taxon>
        <taxon>Viridiplantae</taxon>
        <taxon>Streptophyta</taxon>
        <taxon>Embryophyta</taxon>
        <taxon>Tracheophyta</taxon>
        <taxon>Spermatophyta</taxon>
        <taxon>Magnoliopsida</taxon>
        <taxon>eudicotyledons</taxon>
        <taxon>Gunneridae</taxon>
        <taxon>Pentapetalae</taxon>
        <taxon>rosids</taxon>
        <taxon>malvids</taxon>
        <taxon>Brassicales</taxon>
        <taxon>Brassicaceae</taxon>
        <taxon>Cardamineae</taxon>
        <taxon>Cardamine</taxon>
    </lineage>
</organism>
<comment type="caution">
    <text evidence="2">The sequence shown here is derived from an EMBL/GenBank/DDBJ whole genome shotgun (WGS) entry which is preliminary data.</text>
</comment>
<keyword evidence="1" id="KW-0732">Signal</keyword>
<gene>
    <name evidence="2" type="ORF">V5N11_004837</name>
</gene>
<name>A0ABD1A1L6_CARAN</name>
<feature type="signal peptide" evidence="1">
    <location>
        <begin position="1"/>
        <end position="19"/>
    </location>
</feature>
<feature type="chain" id="PRO_5044857328" evidence="1">
    <location>
        <begin position="20"/>
        <end position="78"/>
    </location>
</feature>
<keyword evidence="3" id="KW-1185">Reference proteome</keyword>
<proteinExistence type="predicted"/>
<evidence type="ECO:0000313" key="2">
    <source>
        <dbReference type="EMBL" id="KAL1192721.1"/>
    </source>
</evidence>
<accession>A0ABD1A1L6</accession>
<reference evidence="2 3" key="1">
    <citation type="submission" date="2024-04" db="EMBL/GenBank/DDBJ databases">
        <title>Genome assembly C_amara_ONT_v2.</title>
        <authorList>
            <person name="Yant L."/>
            <person name="Moore C."/>
            <person name="Slenker M."/>
        </authorList>
    </citation>
    <scope>NUCLEOTIDE SEQUENCE [LARGE SCALE GENOMIC DNA]</scope>
    <source>
        <tissue evidence="2">Leaf</tissue>
    </source>
</reference>
<dbReference type="AlphaFoldDB" id="A0ABD1A1L6"/>
<sequence>MKNSSIILVLIVIFIISSSENGKMVAEAKKCHDAWRTADDEVKCKKECMAKYKGVGTIQVIAFPPEAVLVLCNCEFDC</sequence>
<dbReference type="Proteomes" id="UP001558713">
    <property type="component" value="Unassembled WGS sequence"/>
</dbReference>
<dbReference type="EMBL" id="JBANAX010000813">
    <property type="protein sequence ID" value="KAL1192721.1"/>
    <property type="molecule type" value="Genomic_DNA"/>
</dbReference>
<evidence type="ECO:0000313" key="3">
    <source>
        <dbReference type="Proteomes" id="UP001558713"/>
    </source>
</evidence>
<protein>
    <submittedName>
        <fullName evidence="2">Defensin-like protein</fullName>
    </submittedName>
</protein>
<evidence type="ECO:0000256" key="1">
    <source>
        <dbReference type="SAM" id="SignalP"/>
    </source>
</evidence>